<accession>A0A1W9I0E5</accession>
<comment type="caution">
    <text evidence="2">The sequence shown here is derived from an EMBL/GenBank/DDBJ whole genome shotgun (WGS) entry which is preliminary data.</text>
</comment>
<organism evidence="2 3">
    <name type="scientific">Candidatus Raskinella chloraquaticus</name>
    <dbReference type="NCBI Taxonomy" id="1951219"/>
    <lineage>
        <taxon>Bacteria</taxon>
        <taxon>Pseudomonadati</taxon>
        <taxon>Pseudomonadota</taxon>
        <taxon>Alphaproteobacteria</taxon>
        <taxon>Hyphomicrobiales</taxon>
        <taxon>Phreatobacteraceae</taxon>
        <taxon>Candidatus Raskinella</taxon>
    </lineage>
</organism>
<dbReference type="AlphaFoldDB" id="A0A1W9I0E5"/>
<name>A0A1W9I0E5_9HYPH</name>
<sequence>MAARRSSLRTEPNPKERSHDHGSHDLRQEVQRLSGAQRTGLKPGKFEVFKTPDGRFGWRAITGSEPAISITDPALADHQLAQANAASWPSGPKTGKRKAIIEQAQAGALPAAPDFSKPTHARFRLRLAKLVALAEAGDIEGLKAIEINPVSTSPKAMARYRGLAIIAIEARRMAA</sequence>
<evidence type="ECO:0000256" key="1">
    <source>
        <dbReference type="SAM" id="MobiDB-lite"/>
    </source>
</evidence>
<dbReference type="RefSeq" id="WP_376800993.1">
    <property type="nucleotide sequence ID" value="NZ_DBNB01000038.1"/>
</dbReference>
<proteinExistence type="predicted"/>
<evidence type="ECO:0000313" key="3">
    <source>
        <dbReference type="Proteomes" id="UP000192872"/>
    </source>
</evidence>
<feature type="compositionally biased region" description="Basic and acidic residues" evidence="1">
    <location>
        <begin position="12"/>
        <end position="30"/>
    </location>
</feature>
<gene>
    <name evidence="2" type="ORF">A4S15_05190</name>
</gene>
<dbReference type="Proteomes" id="UP000192872">
    <property type="component" value="Unassembled WGS sequence"/>
</dbReference>
<dbReference type="EMBL" id="LWDL01000010">
    <property type="protein sequence ID" value="OQW53173.1"/>
    <property type="molecule type" value="Genomic_DNA"/>
</dbReference>
<reference evidence="2 3" key="1">
    <citation type="journal article" date="2017" name="Water Res.">
        <title>Comammox in drinking water systems.</title>
        <authorList>
            <person name="Wang Y."/>
            <person name="Ma L."/>
            <person name="Mao Y."/>
            <person name="Jiang X."/>
            <person name="Xia Y."/>
            <person name="Yu K."/>
            <person name="Li B."/>
            <person name="Zhang T."/>
        </authorList>
    </citation>
    <scope>NUCLEOTIDE SEQUENCE [LARGE SCALE GENOMIC DNA]</scope>
    <source>
        <strain evidence="2">SG_bin8</strain>
    </source>
</reference>
<evidence type="ECO:0000313" key="2">
    <source>
        <dbReference type="EMBL" id="OQW53173.1"/>
    </source>
</evidence>
<protein>
    <submittedName>
        <fullName evidence="2">Uncharacterized protein</fullName>
    </submittedName>
</protein>
<feature type="region of interest" description="Disordered" evidence="1">
    <location>
        <begin position="1"/>
        <end position="46"/>
    </location>
</feature>